<name>A0AAV2KSL3_KNICA</name>
<evidence type="ECO:0000313" key="3">
    <source>
        <dbReference type="Proteomes" id="UP001497482"/>
    </source>
</evidence>
<sequence length="82" mass="9208">MWHVWVSHPEPLLQLLRFSPSLCLCVLSAQLRAAPEPGIPTKTLVCGTVASFPPFYTFDPLSSSHWTGCSKLKRFHKCLPQD</sequence>
<protein>
    <recommendedName>
        <fullName evidence="4">Secreted protein</fullName>
    </recommendedName>
</protein>
<evidence type="ECO:0000313" key="2">
    <source>
        <dbReference type="EMBL" id="CAL1592982.1"/>
    </source>
</evidence>
<dbReference type="EMBL" id="OZ035824">
    <property type="protein sequence ID" value="CAL1592982.1"/>
    <property type="molecule type" value="Genomic_DNA"/>
</dbReference>
<gene>
    <name evidence="2" type="ORF">KC01_LOCUS22151</name>
</gene>
<evidence type="ECO:0000256" key="1">
    <source>
        <dbReference type="SAM" id="SignalP"/>
    </source>
</evidence>
<dbReference type="AlphaFoldDB" id="A0AAV2KSL3"/>
<keyword evidence="1" id="KW-0732">Signal</keyword>
<feature type="signal peptide" evidence="1">
    <location>
        <begin position="1"/>
        <end position="33"/>
    </location>
</feature>
<evidence type="ECO:0008006" key="4">
    <source>
        <dbReference type="Google" id="ProtNLM"/>
    </source>
</evidence>
<reference evidence="2 3" key="1">
    <citation type="submission" date="2024-04" db="EMBL/GenBank/DDBJ databases">
        <authorList>
            <person name="Waldvogel A.-M."/>
            <person name="Schoenle A."/>
        </authorList>
    </citation>
    <scope>NUCLEOTIDE SEQUENCE [LARGE SCALE GENOMIC DNA]</scope>
</reference>
<accession>A0AAV2KSL3</accession>
<proteinExistence type="predicted"/>
<feature type="chain" id="PRO_5043674036" description="Secreted protein" evidence="1">
    <location>
        <begin position="34"/>
        <end position="82"/>
    </location>
</feature>
<keyword evidence="3" id="KW-1185">Reference proteome</keyword>
<organism evidence="2 3">
    <name type="scientific">Knipowitschia caucasica</name>
    <name type="common">Caucasian dwarf goby</name>
    <name type="synonym">Pomatoschistus caucasicus</name>
    <dbReference type="NCBI Taxonomy" id="637954"/>
    <lineage>
        <taxon>Eukaryota</taxon>
        <taxon>Metazoa</taxon>
        <taxon>Chordata</taxon>
        <taxon>Craniata</taxon>
        <taxon>Vertebrata</taxon>
        <taxon>Euteleostomi</taxon>
        <taxon>Actinopterygii</taxon>
        <taxon>Neopterygii</taxon>
        <taxon>Teleostei</taxon>
        <taxon>Neoteleostei</taxon>
        <taxon>Acanthomorphata</taxon>
        <taxon>Gobiaria</taxon>
        <taxon>Gobiiformes</taxon>
        <taxon>Gobioidei</taxon>
        <taxon>Gobiidae</taxon>
        <taxon>Gobiinae</taxon>
        <taxon>Knipowitschia</taxon>
    </lineage>
</organism>
<dbReference type="Proteomes" id="UP001497482">
    <property type="component" value="Chromosome 2"/>
</dbReference>